<feature type="region of interest" description="Disordered" evidence="1">
    <location>
        <begin position="386"/>
        <end position="415"/>
    </location>
</feature>
<dbReference type="AlphaFoldDB" id="A0A7R9IQ95"/>
<feature type="compositionally biased region" description="Pro residues" evidence="1">
    <location>
        <begin position="193"/>
        <end position="223"/>
    </location>
</feature>
<accession>A0A7R9IQ95</accession>
<feature type="region of interest" description="Disordered" evidence="1">
    <location>
        <begin position="320"/>
        <end position="371"/>
    </location>
</feature>
<name>A0A7R9IQ95_9NEOP</name>
<feature type="compositionally biased region" description="Low complexity" evidence="1">
    <location>
        <begin position="224"/>
        <end position="233"/>
    </location>
</feature>
<feature type="region of interest" description="Disordered" evidence="1">
    <location>
        <begin position="454"/>
        <end position="478"/>
    </location>
</feature>
<reference evidence="2" key="1">
    <citation type="submission" date="2020-11" db="EMBL/GenBank/DDBJ databases">
        <authorList>
            <person name="Tran Van P."/>
        </authorList>
    </citation>
    <scope>NUCLEOTIDE SEQUENCE</scope>
</reference>
<organism evidence="2">
    <name type="scientific">Timema tahoe</name>
    <dbReference type="NCBI Taxonomy" id="61484"/>
    <lineage>
        <taxon>Eukaryota</taxon>
        <taxon>Metazoa</taxon>
        <taxon>Ecdysozoa</taxon>
        <taxon>Arthropoda</taxon>
        <taxon>Hexapoda</taxon>
        <taxon>Insecta</taxon>
        <taxon>Pterygota</taxon>
        <taxon>Neoptera</taxon>
        <taxon>Polyneoptera</taxon>
        <taxon>Phasmatodea</taxon>
        <taxon>Timematodea</taxon>
        <taxon>Timematoidea</taxon>
        <taxon>Timematidae</taxon>
        <taxon>Timema</taxon>
    </lineage>
</organism>
<proteinExistence type="predicted"/>
<dbReference type="InterPro" id="IPR036397">
    <property type="entry name" value="RNaseH_sf"/>
</dbReference>
<feature type="region of interest" description="Disordered" evidence="1">
    <location>
        <begin position="189"/>
        <end position="269"/>
    </location>
</feature>
<protein>
    <submittedName>
        <fullName evidence="2">Uncharacterized protein</fullName>
    </submittedName>
</protein>
<gene>
    <name evidence="2" type="ORF">TTEB3V08_LOCUS10515</name>
</gene>
<dbReference type="EMBL" id="OE006383">
    <property type="protein sequence ID" value="CAD7462625.1"/>
    <property type="molecule type" value="Genomic_DNA"/>
</dbReference>
<dbReference type="GO" id="GO:0003676">
    <property type="term" value="F:nucleic acid binding"/>
    <property type="evidence" value="ECO:0007669"/>
    <property type="project" value="InterPro"/>
</dbReference>
<sequence length="478" mass="52067">MIDLTYALKPNHPTQENSTVSYLHWPKVDRIYKWTDDEYKRLNSNRLRKQVSLCVCGNPCVTVTTVQTKPLLRCVLKTLYGESYTNRAATAVSDDSANNSGQKVLCGNTADECLSKTLLVTIDGHSKWPEVRIMHEGTLAEHSCEALRSMFAACGLPEEFVSDHGIPSHLRLRDPKAVPVELSWDMVEQSMPEPTPGPPSDGPIPSPLFEPPPIADLPPPASPAPKTSTDPTPEALHRAPSAMALAHTPVRPCTASPRVSVPRAASSNSMPLATPLTTFSGRQVIKPQCPDFVCISRLKRVAWPPPPEDQDIVESEPIYSKGPAYSDQFGPAPIQAAQPSYPTYSAPSAQPPQSYKPSKVTSPPLLAYQPPPATITLRAEPPIHQEQAPVFSSQPAATRGLGPKMRGDEKWPPATVKAQSAAENEARKALAKGPAFRPRKVKKDYSNFFAQNALNPNYPGYRAPPGTQHYTEEGTSDL</sequence>
<evidence type="ECO:0000256" key="1">
    <source>
        <dbReference type="SAM" id="MobiDB-lite"/>
    </source>
</evidence>
<evidence type="ECO:0000313" key="2">
    <source>
        <dbReference type="EMBL" id="CAD7462625.1"/>
    </source>
</evidence>
<feature type="compositionally biased region" description="Polar residues" evidence="1">
    <location>
        <begin position="337"/>
        <end position="361"/>
    </location>
</feature>
<dbReference type="Gene3D" id="3.30.420.10">
    <property type="entry name" value="Ribonuclease H-like superfamily/Ribonuclease H"/>
    <property type="match status" value="1"/>
</dbReference>